<evidence type="ECO:0000256" key="3">
    <source>
        <dbReference type="ARBA" id="ARBA00007381"/>
    </source>
</evidence>
<dbReference type="InterPro" id="IPR013126">
    <property type="entry name" value="Hsp_70_fam"/>
</dbReference>
<evidence type="ECO:0000256" key="10">
    <source>
        <dbReference type="ARBA" id="ARBA00022848"/>
    </source>
</evidence>
<dbReference type="PROSITE" id="PS00297">
    <property type="entry name" value="HSP70_1"/>
    <property type="match status" value="1"/>
</dbReference>
<dbReference type="GO" id="GO:0005524">
    <property type="term" value="F:ATP binding"/>
    <property type="evidence" value="ECO:0007669"/>
    <property type="project" value="UniProtKB-KW"/>
</dbReference>
<dbReference type="Pfam" id="PF00012">
    <property type="entry name" value="HSP70"/>
    <property type="match status" value="1"/>
</dbReference>
<feature type="signal peptide" evidence="12">
    <location>
        <begin position="1"/>
        <end position="22"/>
    </location>
</feature>
<evidence type="ECO:0000256" key="12">
    <source>
        <dbReference type="SAM" id="SignalP"/>
    </source>
</evidence>
<dbReference type="CDD" id="cd10237">
    <property type="entry name" value="ASKHA_NBD_HSP70_HSPA13"/>
    <property type="match status" value="1"/>
</dbReference>
<evidence type="ECO:0000256" key="4">
    <source>
        <dbReference type="ARBA" id="ARBA00011671"/>
    </source>
</evidence>
<reference evidence="13" key="1">
    <citation type="submission" date="2023-08" db="EMBL/GenBank/DDBJ databases">
        <authorList>
            <person name="Alioto T."/>
            <person name="Alioto T."/>
            <person name="Gomez Garrido J."/>
        </authorList>
    </citation>
    <scope>NUCLEOTIDE SEQUENCE</scope>
</reference>
<keyword evidence="8" id="KW-0256">Endoplasmic reticulum</keyword>
<sequence length="432" mass="47860">MGVGFVILGSSILALLLAGYLAQYLLPPPVPKILGIDLGTTYSCIGMYHAVSGRVDILSVQNEQQCIPSVVAFNESGVYVGYDAVAQAEYNPKNTIYDSKRFIGRHFTPEELAEIQKHYPFQMSLRNGKYPVFHINVNNNLTYKTPEEISSVLLRTLVAAADRNLSVAVKKVVISVPAEFDEMQRNYTRKSANLLGLQVMRIINEPTAAAMAYGFHSAPSLRYIIVVDLGGGTLDVSLLNVQGGMFLTLAMAGNNRLGGQDFNQRLTDHMLDLISKQFNKQLEDKTDRQTLRFQVEDAKLKLTNNLSTDISMKITSFQGSPTFQTTVTRQHFENLNADLFKKVLDPIDSVLKTVLMDRQEVHDVVLVGGSTRIPRVRELIKEYFNKDPNTSVEPELAVAIGVSIQAGILGGMWPLTVSAVEKPIQTKKIHIS</sequence>
<evidence type="ECO:0000256" key="1">
    <source>
        <dbReference type="ARBA" id="ARBA00002077"/>
    </source>
</evidence>
<evidence type="ECO:0000313" key="14">
    <source>
        <dbReference type="Proteomes" id="UP001162480"/>
    </source>
</evidence>
<keyword evidence="14" id="KW-1185">Reference proteome</keyword>
<dbReference type="PROSITE" id="PS01036">
    <property type="entry name" value="HSP70_3"/>
    <property type="match status" value="1"/>
</dbReference>
<dbReference type="Proteomes" id="UP001162480">
    <property type="component" value="Chromosome 14"/>
</dbReference>
<evidence type="ECO:0000256" key="2">
    <source>
        <dbReference type="ARBA" id="ARBA00004144"/>
    </source>
</evidence>
<dbReference type="Gene3D" id="3.30.420.40">
    <property type="match status" value="2"/>
</dbReference>
<comment type="subunit">
    <text evidence="4">Binds UBQLN2.</text>
</comment>
<dbReference type="PANTHER" id="PTHR19375">
    <property type="entry name" value="HEAT SHOCK PROTEIN 70KDA"/>
    <property type="match status" value="1"/>
</dbReference>
<dbReference type="Gene3D" id="3.90.640.10">
    <property type="entry name" value="Actin, Chain A, domain 4"/>
    <property type="match status" value="1"/>
</dbReference>
<organism evidence="13 14">
    <name type="scientific">Octopus vulgaris</name>
    <name type="common">Common octopus</name>
    <dbReference type="NCBI Taxonomy" id="6645"/>
    <lineage>
        <taxon>Eukaryota</taxon>
        <taxon>Metazoa</taxon>
        <taxon>Spiralia</taxon>
        <taxon>Lophotrochozoa</taxon>
        <taxon>Mollusca</taxon>
        <taxon>Cephalopoda</taxon>
        <taxon>Coleoidea</taxon>
        <taxon>Octopodiformes</taxon>
        <taxon>Octopoda</taxon>
        <taxon>Incirrata</taxon>
        <taxon>Octopodidae</taxon>
        <taxon>Octopus</taxon>
    </lineage>
</organism>
<dbReference type="PROSITE" id="PS00329">
    <property type="entry name" value="HSP70_2"/>
    <property type="match status" value="1"/>
</dbReference>
<evidence type="ECO:0000256" key="6">
    <source>
        <dbReference type="ARBA" id="ARBA00022729"/>
    </source>
</evidence>
<protein>
    <recommendedName>
        <fullName evidence="5">Heat shock 70 kDa protein 13</fullName>
    </recommendedName>
    <alternativeName>
        <fullName evidence="11">Stress-70 protein chaperone microsome-associated 60 kDa protein</fullName>
    </alternativeName>
</protein>
<comment type="similarity">
    <text evidence="3">Belongs to the heat shock protein 70 family.</text>
</comment>
<dbReference type="SUPFAM" id="SSF53067">
    <property type="entry name" value="Actin-like ATPase domain"/>
    <property type="match status" value="2"/>
</dbReference>
<dbReference type="InterPro" id="IPR042048">
    <property type="entry name" value="HSPA13"/>
</dbReference>
<proteinExistence type="inferred from homology"/>
<dbReference type="FunFam" id="3.90.640.10:FF:000003">
    <property type="entry name" value="Molecular chaperone DnaK"/>
    <property type="match status" value="1"/>
</dbReference>
<accession>A0AA36BGT2</accession>
<keyword evidence="10" id="KW-0492">Microsome</keyword>
<name>A0AA36BGT2_OCTVU</name>
<evidence type="ECO:0000256" key="7">
    <source>
        <dbReference type="ARBA" id="ARBA00022741"/>
    </source>
</evidence>
<evidence type="ECO:0000256" key="9">
    <source>
        <dbReference type="ARBA" id="ARBA00022840"/>
    </source>
</evidence>
<dbReference type="GO" id="GO:0140662">
    <property type="term" value="F:ATP-dependent protein folding chaperone"/>
    <property type="evidence" value="ECO:0007669"/>
    <property type="project" value="InterPro"/>
</dbReference>
<evidence type="ECO:0000256" key="8">
    <source>
        <dbReference type="ARBA" id="ARBA00022824"/>
    </source>
</evidence>
<dbReference type="InterPro" id="IPR043129">
    <property type="entry name" value="ATPase_NBD"/>
</dbReference>
<keyword evidence="9" id="KW-0067">ATP-binding</keyword>
<comment type="function">
    <text evidence="1">Has peptide-independent ATPase activity.</text>
</comment>
<evidence type="ECO:0000313" key="13">
    <source>
        <dbReference type="EMBL" id="CAI9733112.1"/>
    </source>
</evidence>
<dbReference type="InterPro" id="IPR018181">
    <property type="entry name" value="Heat_shock_70_CS"/>
</dbReference>
<dbReference type="PRINTS" id="PR00301">
    <property type="entry name" value="HEATSHOCK70"/>
</dbReference>
<evidence type="ECO:0000256" key="11">
    <source>
        <dbReference type="ARBA" id="ARBA00031426"/>
    </source>
</evidence>
<feature type="chain" id="PRO_5041390591" description="Heat shock 70 kDa protein 13" evidence="12">
    <location>
        <begin position="23"/>
        <end position="432"/>
    </location>
</feature>
<keyword evidence="6 12" id="KW-0732">Signal</keyword>
<gene>
    <name evidence="13" type="ORF">OCTVUL_1B007730</name>
</gene>
<evidence type="ECO:0000256" key="5">
    <source>
        <dbReference type="ARBA" id="ARBA00018765"/>
    </source>
</evidence>
<dbReference type="EMBL" id="OX597827">
    <property type="protein sequence ID" value="CAI9733112.1"/>
    <property type="molecule type" value="Genomic_DNA"/>
</dbReference>
<comment type="subcellular location">
    <subcellularLocation>
        <location evidence="2">Microsome</location>
    </subcellularLocation>
</comment>
<dbReference type="AlphaFoldDB" id="A0AA36BGT2"/>
<keyword evidence="7" id="KW-0547">Nucleotide-binding</keyword>